<dbReference type="Pfam" id="PF00768">
    <property type="entry name" value="Peptidase_S11"/>
    <property type="match status" value="1"/>
</dbReference>
<keyword evidence="10" id="KW-0573">Peptidoglycan synthesis</keyword>
<dbReference type="RefSeq" id="WP_057807427.1">
    <property type="nucleotide sequence ID" value="NZ_BJYP01000037.1"/>
</dbReference>
<dbReference type="GO" id="GO:0071555">
    <property type="term" value="P:cell wall organization"/>
    <property type="evidence" value="ECO:0007669"/>
    <property type="project" value="UniProtKB-KW"/>
</dbReference>
<dbReference type="SUPFAM" id="SSF69189">
    <property type="entry name" value="Penicillin-binding protein associated domain"/>
    <property type="match status" value="1"/>
</dbReference>
<keyword evidence="7 16" id="KW-0732">Signal</keyword>
<feature type="domain" description="Peptidase S11 D-Ala-D-Ala carboxypeptidase A C-terminal" evidence="17">
    <location>
        <begin position="308"/>
        <end position="408"/>
    </location>
</feature>
<accession>A0A0R2K667</accession>
<dbReference type="GO" id="GO:0009252">
    <property type="term" value="P:peptidoglycan biosynthetic process"/>
    <property type="evidence" value="ECO:0007669"/>
    <property type="project" value="UniProtKB-UniPathway"/>
</dbReference>
<gene>
    <name evidence="18" type="ORF">IV87_GL001009</name>
    <name evidence="19" type="ORF">SAMN04487973_12025</name>
</gene>
<evidence type="ECO:0000313" key="21">
    <source>
        <dbReference type="Proteomes" id="UP000182818"/>
    </source>
</evidence>
<dbReference type="InterPro" id="IPR001967">
    <property type="entry name" value="Peptidase_S11_N"/>
</dbReference>
<comment type="catalytic activity">
    <reaction evidence="12">
        <text>Preferential cleavage: (Ac)2-L-Lys-D-Ala-|-D-Ala. Also transpeptidation of peptidyl-alanyl moieties that are N-acyl substituents of D-alanine.</text>
        <dbReference type="EC" id="3.4.16.4"/>
    </reaction>
</comment>
<dbReference type="GeneID" id="76044205"/>
<evidence type="ECO:0000313" key="18">
    <source>
        <dbReference type="EMBL" id="KRN81716.1"/>
    </source>
</evidence>
<dbReference type="Gene3D" id="3.40.710.10">
    <property type="entry name" value="DD-peptidase/beta-lactamase superfamily"/>
    <property type="match status" value="1"/>
</dbReference>
<keyword evidence="21" id="KW-1185">Reference proteome</keyword>
<dbReference type="OrthoDB" id="9791132at2"/>
<evidence type="ECO:0000256" key="12">
    <source>
        <dbReference type="ARBA" id="ARBA00034000"/>
    </source>
</evidence>
<dbReference type="STRING" id="319653.SAMN04487973_12025"/>
<evidence type="ECO:0000256" key="5">
    <source>
        <dbReference type="ARBA" id="ARBA00022645"/>
    </source>
</evidence>
<dbReference type="Proteomes" id="UP000182818">
    <property type="component" value="Unassembled WGS sequence"/>
</dbReference>
<dbReference type="InterPro" id="IPR012338">
    <property type="entry name" value="Beta-lactam/transpept-like"/>
</dbReference>
<evidence type="ECO:0000256" key="13">
    <source>
        <dbReference type="PIRSR" id="PIRSR618044-1"/>
    </source>
</evidence>
<dbReference type="InterPro" id="IPR018044">
    <property type="entry name" value="Peptidase_S11"/>
</dbReference>
<dbReference type="EMBL" id="JQBY01000021">
    <property type="protein sequence ID" value="KRN81716.1"/>
    <property type="molecule type" value="Genomic_DNA"/>
</dbReference>
<proteinExistence type="inferred from homology"/>
<dbReference type="SMART" id="SM00936">
    <property type="entry name" value="PBP5_C"/>
    <property type="match status" value="1"/>
</dbReference>
<keyword evidence="5 18" id="KW-0121">Carboxypeptidase</keyword>
<evidence type="ECO:0000256" key="10">
    <source>
        <dbReference type="ARBA" id="ARBA00022984"/>
    </source>
</evidence>
<dbReference type="Gene3D" id="2.60.410.10">
    <property type="entry name" value="D-Ala-D-Ala carboxypeptidase, C-terminal domain"/>
    <property type="match status" value="1"/>
</dbReference>
<sequence length="423" mass="46105">MFKKWKQKLAIIFSTILMLSTLVIAPVQAQTTTSISAKSGIAVDAQTGQVLYAKNSSKVLPIASMSKMLSIYLVLKSIHEGKMKWNQRVHINANVAKISTKSGLTNVPLSTSRAYTVRDLYKASLIYSANAAVMALGIAQAGSSKAFVNEMRAQLQKWGITDAKIYNASGLTEGEVGKEAYPNTAKNDENEMSAKDVAIMASKLLKEYPEVLETTKQTSAWFAKGTSDAVKMTTHNYMLPKMADYLKGYNVDGLKSGTSDKAMACFTGTVKKNGHRIITVVMGASSKDEGNARFTNTQTIMKYVYNNFKPVNYKKGTQVATFKVPEGKVTSVKAVLKQATTVWVAKNQSTSSVDFTSNQAKNDSELTAPVTKGQKVGTAAVKLNDQNLTYLQSADKNLQLVAKKSVAKANVFVRFWRSVANVF</sequence>
<reference evidence="19 21" key="2">
    <citation type="submission" date="2016-10" db="EMBL/GenBank/DDBJ databases">
        <authorList>
            <person name="Varghese N."/>
            <person name="Submissions S."/>
        </authorList>
    </citation>
    <scope>NUCLEOTIDE SEQUENCE [LARGE SCALE GENOMIC DNA]</scope>
    <source>
        <strain evidence="19 21">CGMCC 1.3889</strain>
    </source>
</reference>
<feature type="active site" evidence="13">
    <location>
        <position position="128"/>
    </location>
</feature>
<comment type="caution">
    <text evidence="18">The sequence shown here is derived from an EMBL/GenBank/DDBJ whole genome shotgun (WGS) entry which is preliminary data.</text>
</comment>
<comment type="pathway">
    <text evidence="2">Cell wall biogenesis; peptidoglycan biosynthesis.</text>
</comment>
<feature type="active site" description="Acyl-ester intermediate" evidence="13">
    <location>
        <position position="64"/>
    </location>
</feature>
<feature type="signal peptide" evidence="16">
    <location>
        <begin position="1"/>
        <end position="29"/>
    </location>
</feature>
<keyword evidence="11" id="KW-0961">Cell wall biogenesis/degradation</keyword>
<evidence type="ECO:0000256" key="11">
    <source>
        <dbReference type="ARBA" id="ARBA00023316"/>
    </source>
</evidence>
<evidence type="ECO:0000259" key="17">
    <source>
        <dbReference type="SMART" id="SM00936"/>
    </source>
</evidence>
<evidence type="ECO:0000256" key="14">
    <source>
        <dbReference type="PIRSR" id="PIRSR618044-2"/>
    </source>
</evidence>
<evidence type="ECO:0000256" key="15">
    <source>
        <dbReference type="RuleBase" id="RU004016"/>
    </source>
</evidence>
<keyword evidence="9" id="KW-0133">Cell shape</keyword>
<dbReference type="PANTHER" id="PTHR21581">
    <property type="entry name" value="D-ALANYL-D-ALANINE CARBOXYPEPTIDASE"/>
    <property type="match status" value="1"/>
</dbReference>
<dbReference type="PANTHER" id="PTHR21581:SF11">
    <property type="entry name" value="D-ALANYL-D-ALANINE CARBOXYPEPTIDASE DACA"/>
    <property type="match status" value="1"/>
</dbReference>
<dbReference type="InterPro" id="IPR012907">
    <property type="entry name" value="Peptidase_S11_C"/>
</dbReference>
<evidence type="ECO:0000256" key="4">
    <source>
        <dbReference type="ARBA" id="ARBA00012448"/>
    </source>
</evidence>
<dbReference type="InterPro" id="IPR015956">
    <property type="entry name" value="Peniciliin-bd_prot_C_sf"/>
</dbReference>
<reference evidence="18 20" key="1">
    <citation type="journal article" date="2015" name="Genome Announc.">
        <title>Expanding the biotechnology potential of lactobacilli through comparative genomics of 213 strains and associated genera.</title>
        <authorList>
            <person name="Sun Z."/>
            <person name="Harris H.M."/>
            <person name="McCann A."/>
            <person name="Guo C."/>
            <person name="Argimon S."/>
            <person name="Zhang W."/>
            <person name="Yang X."/>
            <person name="Jeffery I.B."/>
            <person name="Cooney J.C."/>
            <person name="Kagawa T.F."/>
            <person name="Liu W."/>
            <person name="Song Y."/>
            <person name="Salvetti E."/>
            <person name="Wrobel A."/>
            <person name="Rasinkangas P."/>
            <person name="Parkhill J."/>
            <person name="Rea M.C."/>
            <person name="O'Sullivan O."/>
            <person name="Ritari J."/>
            <person name="Douillard F.P."/>
            <person name="Paul Ross R."/>
            <person name="Yang R."/>
            <person name="Briner A.E."/>
            <person name="Felis G.E."/>
            <person name="de Vos W.M."/>
            <person name="Barrangou R."/>
            <person name="Klaenhammer T.R."/>
            <person name="Caufield P.W."/>
            <person name="Cui Y."/>
            <person name="Zhang H."/>
            <person name="O'Toole P.W."/>
        </authorList>
    </citation>
    <scope>NUCLEOTIDE SEQUENCE [LARGE SCALE GENOMIC DNA]</scope>
    <source>
        <strain evidence="18 20">DSM 22301</strain>
    </source>
</reference>
<keyword evidence="6" id="KW-0645">Protease</keyword>
<dbReference type="UniPathway" id="UPA00219"/>
<evidence type="ECO:0000256" key="16">
    <source>
        <dbReference type="SAM" id="SignalP"/>
    </source>
</evidence>
<evidence type="ECO:0000256" key="1">
    <source>
        <dbReference type="ARBA" id="ARBA00003217"/>
    </source>
</evidence>
<dbReference type="PRINTS" id="PR00725">
    <property type="entry name" value="DADACBPTASE1"/>
</dbReference>
<name>A0A0R2K667_9LACO</name>
<dbReference type="AlphaFoldDB" id="A0A0R2K667"/>
<evidence type="ECO:0000256" key="6">
    <source>
        <dbReference type="ARBA" id="ARBA00022670"/>
    </source>
</evidence>
<dbReference type="EC" id="3.4.16.4" evidence="4"/>
<feature type="binding site" evidence="14">
    <location>
        <position position="255"/>
    </location>
    <ligand>
        <name>substrate</name>
    </ligand>
</feature>
<evidence type="ECO:0000256" key="8">
    <source>
        <dbReference type="ARBA" id="ARBA00022801"/>
    </source>
</evidence>
<keyword evidence="8" id="KW-0378">Hydrolase</keyword>
<dbReference type="GO" id="GO:0006508">
    <property type="term" value="P:proteolysis"/>
    <property type="evidence" value="ECO:0007669"/>
    <property type="project" value="UniProtKB-KW"/>
</dbReference>
<evidence type="ECO:0000313" key="20">
    <source>
        <dbReference type="Proteomes" id="UP000051749"/>
    </source>
</evidence>
<dbReference type="GO" id="GO:0008360">
    <property type="term" value="P:regulation of cell shape"/>
    <property type="evidence" value="ECO:0007669"/>
    <property type="project" value="UniProtKB-KW"/>
</dbReference>
<evidence type="ECO:0000256" key="3">
    <source>
        <dbReference type="ARBA" id="ARBA00007164"/>
    </source>
</evidence>
<dbReference type="Proteomes" id="UP000051749">
    <property type="component" value="Unassembled WGS sequence"/>
</dbReference>
<feature type="active site" description="Proton acceptor" evidence="13">
    <location>
        <position position="67"/>
    </location>
</feature>
<dbReference type="InterPro" id="IPR037167">
    <property type="entry name" value="Peptidase_S11_C_sf"/>
</dbReference>
<dbReference type="EMBL" id="FOGK01000020">
    <property type="protein sequence ID" value="SER84580.1"/>
    <property type="molecule type" value="Genomic_DNA"/>
</dbReference>
<evidence type="ECO:0000256" key="9">
    <source>
        <dbReference type="ARBA" id="ARBA00022960"/>
    </source>
</evidence>
<evidence type="ECO:0000256" key="2">
    <source>
        <dbReference type="ARBA" id="ARBA00004752"/>
    </source>
</evidence>
<dbReference type="Pfam" id="PF07943">
    <property type="entry name" value="PBP5_C"/>
    <property type="match status" value="1"/>
</dbReference>
<feature type="chain" id="PRO_5006419307" description="serine-type D-Ala-D-Ala carboxypeptidase" evidence="16">
    <location>
        <begin position="30"/>
        <end position="423"/>
    </location>
</feature>
<organism evidence="18 20">
    <name type="scientific">Pediococcus ethanolidurans</name>
    <dbReference type="NCBI Taxonomy" id="319653"/>
    <lineage>
        <taxon>Bacteria</taxon>
        <taxon>Bacillati</taxon>
        <taxon>Bacillota</taxon>
        <taxon>Bacilli</taxon>
        <taxon>Lactobacillales</taxon>
        <taxon>Lactobacillaceae</taxon>
        <taxon>Pediococcus</taxon>
    </lineage>
</organism>
<comment type="similarity">
    <text evidence="3 15">Belongs to the peptidase S11 family.</text>
</comment>
<evidence type="ECO:0000256" key="7">
    <source>
        <dbReference type="ARBA" id="ARBA00022729"/>
    </source>
</evidence>
<comment type="function">
    <text evidence="1">Removes C-terminal D-alanyl residues from sugar-peptide cell wall precursors.</text>
</comment>
<dbReference type="SUPFAM" id="SSF56601">
    <property type="entry name" value="beta-lactamase/transpeptidase-like"/>
    <property type="match status" value="1"/>
</dbReference>
<protein>
    <recommendedName>
        <fullName evidence="4">serine-type D-Ala-D-Ala carboxypeptidase</fullName>
        <ecNumber evidence="4">3.4.16.4</ecNumber>
    </recommendedName>
</protein>
<evidence type="ECO:0000313" key="19">
    <source>
        <dbReference type="EMBL" id="SER84580.1"/>
    </source>
</evidence>
<dbReference type="GO" id="GO:0009002">
    <property type="term" value="F:serine-type D-Ala-D-Ala carboxypeptidase activity"/>
    <property type="evidence" value="ECO:0007669"/>
    <property type="project" value="UniProtKB-EC"/>
</dbReference>
<dbReference type="PATRIC" id="fig|319653.3.peg.1021"/>